<evidence type="ECO:0000259" key="2">
    <source>
        <dbReference type="Pfam" id="PF07589"/>
    </source>
</evidence>
<dbReference type="RefSeq" id="WP_044833936.1">
    <property type="nucleotide sequence ID" value="NZ_CP059735.1"/>
</dbReference>
<keyword evidence="4" id="KW-1185">Reference proteome</keyword>
<proteinExistence type="predicted"/>
<dbReference type="NCBIfam" id="TIGR02595">
    <property type="entry name" value="PEP_CTERM"/>
    <property type="match status" value="1"/>
</dbReference>
<dbReference type="Proteomes" id="UP000032568">
    <property type="component" value="Chromosome"/>
</dbReference>
<reference evidence="3 4" key="1">
    <citation type="journal article" date="2015" name="Genome Announc.">
        <title>Draft Genome Sequences of Marine Isolates of Thalassomonas viridans and Thalassomonas actiniarum.</title>
        <authorList>
            <person name="Olonade I."/>
            <person name="van Zyl L.J."/>
            <person name="Trindade M."/>
        </authorList>
    </citation>
    <scope>NUCLEOTIDE SEQUENCE [LARGE SCALE GENOMIC DNA]</scope>
    <source>
        <strain evidence="3 4">A5K-106</strain>
    </source>
</reference>
<protein>
    <submittedName>
        <fullName evidence="3">PEP-CTERM sorting domain-containing protein</fullName>
    </submittedName>
</protein>
<dbReference type="EMBL" id="CP059735">
    <property type="protein sequence ID" value="WDD97207.1"/>
    <property type="molecule type" value="Genomic_DNA"/>
</dbReference>
<dbReference type="KEGG" id="tact:SG35_017900"/>
<feature type="domain" description="Ice-binding protein C-terminal" evidence="2">
    <location>
        <begin position="206"/>
        <end position="226"/>
    </location>
</feature>
<feature type="signal peptide" evidence="1">
    <location>
        <begin position="1"/>
        <end position="26"/>
    </location>
</feature>
<evidence type="ECO:0000313" key="3">
    <source>
        <dbReference type="EMBL" id="WDD97207.1"/>
    </source>
</evidence>
<dbReference type="InterPro" id="IPR013424">
    <property type="entry name" value="Ice-binding_C"/>
</dbReference>
<gene>
    <name evidence="3" type="ORF">SG35_017900</name>
</gene>
<reference evidence="3 4" key="2">
    <citation type="journal article" date="2022" name="Mar. Drugs">
        <title>Bioassay-Guided Fractionation Leads to the Detection of Cholic Acid Generated by the Rare Thalassomonas sp.</title>
        <authorList>
            <person name="Pheiffer F."/>
            <person name="Schneider Y.K."/>
            <person name="Hansen E.H."/>
            <person name="Andersen J.H."/>
            <person name="Isaksson J."/>
            <person name="Busche T."/>
            <person name="R C."/>
            <person name="Kalinowski J."/>
            <person name="Zyl L.V."/>
            <person name="Trindade M."/>
        </authorList>
    </citation>
    <scope>NUCLEOTIDE SEQUENCE [LARGE SCALE GENOMIC DNA]</scope>
    <source>
        <strain evidence="3 4">A5K-106</strain>
    </source>
</reference>
<feature type="chain" id="PRO_5041982572" evidence="1">
    <location>
        <begin position="27"/>
        <end position="231"/>
    </location>
</feature>
<organism evidence="3 4">
    <name type="scientific">Thalassomonas actiniarum</name>
    <dbReference type="NCBI Taxonomy" id="485447"/>
    <lineage>
        <taxon>Bacteria</taxon>
        <taxon>Pseudomonadati</taxon>
        <taxon>Pseudomonadota</taxon>
        <taxon>Gammaproteobacteria</taxon>
        <taxon>Alteromonadales</taxon>
        <taxon>Colwelliaceae</taxon>
        <taxon>Thalassomonas</taxon>
    </lineage>
</organism>
<dbReference type="Pfam" id="PF07589">
    <property type="entry name" value="PEP-CTERM"/>
    <property type="match status" value="1"/>
</dbReference>
<evidence type="ECO:0000256" key="1">
    <source>
        <dbReference type="SAM" id="SignalP"/>
    </source>
</evidence>
<keyword evidence="1" id="KW-0732">Signal</keyword>
<dbReference type="AlphaFoldDB" id="A0AAF0C199"/>
<accession>A0AAF0C199</accession>
<dbReference type="PROSITE" id="PS51257">
    <property type="entry name" value="PROKAR_LIPOPROTEIN"/>
    <property type="match status" value="1"/>
</dbReference>
<evidence type="ECO:0000313" key="4">
    <source>
        <dbReference type="Proteomes" id="UP000032568"/>
    </source>
</evidence>
<name>A0AAF0C199_9GAMM</name>
<sequence>MKITGFCAALAASVITISCMANVAQAGIIDTDNDSFIDQDTQLEWMDFNITAGQSHNSVVENLASGLLYDGWRLPTESEVITLHYNAFYDISYKWAEYPDSVSPHAIGKSRNDLNVRQQYGESSFQAVFDAMGGADGAADNTHALFEDSNGDLGYLVWRNYDETGFDDHVTVNWGWGTTIEHLRTSTGASFSTMLVRGDSSSTTEVPEPSSLAILALGVAGLSFRRFKKYS</sequence>